<evidence type="ECO:0000256" key="1">
    <source>
        <dbReference type="SAM" id="MobiDB-lite"/>
    </source>
</evidence>
<feature type="compositionally biased region" description="Acidic residues" evidence="1">
    <location>
        <begin position="251"/>
        <end position="264"/>
    </location>
</feature>
<feature type="transmembrane region" description="Helical" evidence="2">
    <location>
        <begin position="75"/>
        <end position="96"/>
    </location>
</feature>
<evidence type="ECO:0000256" key="2">
    <source>
        <dbReference type="SAM" id="Phobius"/>
    </source>
</evidence>
<dbReference type="EMBL" id="JABANM010017944">
    <property type="protein sequence ID" value="KAF4726920.1"/>
    <property type="molecule type" value="Genomic_DNA"/>
</dbReference>
<feature type="non-terminal residue" evidence="3">
    <location>
        <position position="1"/>
    </location>
</feature>
<protein>
    <submittedName>
        <fullName evidence="3">Uncharacterized protein</fullName>
    </submittedName>
</protein>
<gene>
    <name evidence="3" type="ORF">FOZ62_026288</name>
</gene>
<dbReference type="Proteomes" id="UP000574390">
    <property type="component" value="Unassembled WGS sequence"/>
</dbReference>
<evidence type="ECO:0000313" key="4">
    <source>
        <dbReference type="Proteomes" id="UP000574390"/>
    </source>
</evidence>
<keyword evidence="2" id="KW-0812">Transmembrane</keyword>
<feature type="transmembrane region" description="Helical" evidence="2">
    <location>
        <begin position="142"/>
        <end position="159"/>
    </location>
</feature>
<organism evidence="3 4">
    <name type="scientific">Perkinsus olseni</name>
    <name type="common">Perkinsus atlanticus</name>
    <dbReference type="NCBI Taxonomy" id="32597"/>
    <lineage>
        <taxon>Eukaryota</taxon>
        <taxon>Sar</taxon>
        <taxon>Alveolata</taxon>
        <taxon>Perkinsozoa</taxon>
        <taxon>Perkinsea</taxon>
        <taxon>Perkinsida</taxon>
        <taxon>Perkinsidae</taxon>
        <taxon>Perkinsus</taxon>
    </lineage>
</organism>
<keyword evidence="2" id="KW-0472">Membrane</keyword>
<reference evidence="3 4" key="1">
    <citation type="submission" date="2020-04" db="EMBL/GenBank/DDBJ databases">
        <title>Perkinsus olseni comparative genomics.</title>
        <authorList>
            <person name="Bogema D.R."/>
        </authorList>
    </citation>
    <scope>NUCLEOTIDE SEQUENCE [LARGE SCALE GENOMIC DNA]</scope>
    <source>
        <strain evidence="3">ATCC PRA-205</strain>
    </source>
</reference>
<evidence type="ECO:0000313" key="3">
    <source>
        <dbReference type="EMBL" id="KAF4726920.1"/>
    </source>
</evidence>
<dbReference type="AlphaFoldDB" id="A0A7J6S4E6"/>
<proteinExistence type="predicted"/>
<sequence length="264" mass="30196">TEQRSKLTVDLASVVSRDFAPGSSVYKQMVSKMQGQRLLRPQVESPRYRDLVESLEKRVKESREGLRSEGNNADLLVLQWLVALSVLSTSFIGIMASPPSGMSPEKRGDFYLRNVPDRWKQYDPEHPPYKFFPGRTRAQTRQWSGVMFFVTIAVAYIAYQLNEKRQAKLEKVGWGGMLCSMGGILLQFFAEREHEFLLPVHREAIYLQEEAVRGRSSHESGNRFQLQASAIRARRRALGLPDRATGSCEIRDDEPLEDLDDEEE</sequence>
<comment type="caution">
    <text evidence="3">The sequence shown here is derived from an EMBL/GenBank/DDBJ whole genome shotgun (WGS) entry which is preliminary data.</text>
</comment>
<feature type="transmembrane region" description="Helical" evidence="2">
    <location>
        <begin position="171"/>
        <end position="190"/>
    </location>
</feature>
<keyword evidence="2" id="KW-1133">Transmembrane helix</keyword>
<accession>A0A7J6S4E6</accession>
<name>A0A7J6S4E6_PEROL</name>
<feature type="region of interest" description="Disordered" evidence="1">
    <location>
        <begin position="244"/>
        <end position="264"/>
    </location>
</feature>